<dbReference type="RefSeq" id="WP_188779102.1">
    <property type="nucleotide sequence ID" value="NZ_BMKQ01000001.1"/>
</dbReference>
<evidence type="ECO:0008006" key="4">
    <source>
        <dbReference type="Google" id="ProtNLM"/>
    </source>
</evidence>
<reference evidence="2" key="2">
    <citation type="submission" date="2020-09" db="EMBL/GenBank/DDBJ databases">
        <authorList>
            <person name="Sun Q."/>
            <person name="Zhou Y."/>
        </authorList>
    </citation>
    <scope>NUCLEOTIDE SEQUENCE</scope>
    <source>
        <strain evidence="2">CGMCC 1.16067</strain>
    </source>
</reference>
<feature type="transmembrane region" description="Helical" evidence="1">
    <location>
        <begin position="46"/>
        <end position="70"/>
    </location>
</feature>
<organism evidence="2 3">
    <name type="scientific">Marmoricola endophyticus</name>
    <dbReference type="NCBI Taxonomy" id="2040280"/>
    <lineage>
        <taxon>Bacteria</taxon>
        <taxon>Bacillati</taxon>
        <taxon>Actinomycetota</taxon>
        <taxon>Actinomycetes</taxon>
        <taxon>Propionibacteriales</taxon>
        <taxon>Nocardioidaceae</taxon>
        <taxon>Marmoricola</taxon>
    </lineage>
</organism>
<reference evidence="2" key="1">
    <citation type="journal article" date="2014" name="Int. J. Syst. Evol. Microbiol.">
        <title>Complete genome sequence of Corynebacterium casei LMG S-19264T (=DSM 44701T), isolated from a smear-ripened cheese.</title>
        <authorList>
            <consortium name="US DOE Joint Genome Institute (JGI-PGF)"/>
            <person name="Walter F."/>
            <person name="Albersmeier A."/>
            <person name="Kalinowski J."/>
            <person name="Ruckert C."/>
        </authorList>
    </citation>
    <scope>NUCLEOTIDE SEQUENCE</scope>
    <source>
        <strain evidence="2">CGMCC 1.16067</strain>
    </source>
</reference>
<name>A0A917BF73_9ACTN</name>
<evidence type="ECO:0000256" key="1">
    <source>
        <dbReference type="SAM" id="Phobius"/>
    </source>
</evidence>
<feature type="transmembrane region" description="Helical" evidence="1">
    <location>
        <begin position="18"/>
        <end position="40"/>
    </location>
</feature>
<comment type="caution">
    <text evidence="2">The sequence shown here is derived from an EMBL/GenBank/DDBJ whole genome shotgun (WGS) entry which is preliminary data.</text>
</comment>
<gene>
    <name evidence="2" type="ORF">GCM10011519_13630</name>
</gene>
<evidence type="ECO:0000313" key="3">
    <source>
        <dbReference type="Proteomes" id="UP000649179"/>
    </source>
</evidence>
<keyword evidence="1" id="KW-1133">Transmembrane helix</keyword>
<dbReference type="EMBL" id="BMKQ01000001">
    <property type="protein sequence ID" value="GGF41144.1"/>
    <property type="molecule type" value="Genomic_DNA"/>
</dbReference>
<feature type="transmembrane region" description="Helical" evidence="1">
    <location>
        <begin position="101"/>
        <end position="119"/>
    </location>
</feature>
<proteinExistence type="predicted"/>
<dbReference type="AlphaFoldDB" id="A0A917BF73"/>
<keyword evidence="1" id="KW-0812">Transmembrane</keyword>
<keyword evidence="1" id="KW-0472">Membrane</keyword>
<protein>
    <recommendedName>
        <fullName evidence="4">Integral membrane protein</fullName>
    </recommendedName>
</protein>
<keyword evidence="3" id="KW-1185">Reference proteome</keyword>
<accession>A0A917BF73</accession>
<dbReference type="Proteomes" id="UP000649179">
    <property type="component" value="Unassembled WGS sequence"/>
</dbReference>
<evidence type="ECO:0000313" key="2">
    <source>
        <dbReference type="EMBL" id="GGF41144.1"/>
    </source>
</evidence>
<sequence length="134" mass="13649">MPDPAADPSQASPAVLRAAAAIAVVQGAVTAVLGVVEAFAVDGDRVVVGVTTAVFFAAYGLLLVVSGVALWRPRTWARGPVLAAQLVWLGVAYSLHSGSATWLAVVLAVSAVLCLAALLHPASIRAIEENRPAD</sequence>